<sequence>MDQNRIKTKKTEDKSNPNTTTSAYDSINGLEIWCWCFGSSRSPNLAATIFHRSLLVGERRKRSKSSSKRKGFEKKEGLRGLVDFATEGRDFRAWGEEKATIAGTEPDLDLVHEQKFLLENMIRWERSQFLRRTIRCSRM</sequence>
<reference evidence="1 2" key="1">
    <citation type="journal article" date="2022" name="Hortic Res">
        <title>A haplotype resolved chromosomal level avocado genome allows analysis of novel avocado genes.</title>
        <authorList>
            <person name="Nath O."/>
            <person name="Fletcher S.J."/>
            <person name="Hayward A."/>
            <person name="Shaw L.M."/>
            <person name="Masouleh A.K."/>
            <person name="Furtado A."/>
            <person name="Henry R.J."/>
            <person name="Mitter N."/>
        </authorList>
    </citation>
    <scope>NUCLEOTIDE SEQUENCE [LARGE SCALE GENOMIC DNA]</scope>
    <source>
        <strain evidence="2">cv. Hass</strain>
    </source>
</reference>
<name>A0ACC2MJ05_PERAE</name>
<evidence type="ECO:0000313" key="1">
    <source>
        <dbReference type="EMBL" id="KAJ8645699.1"/>
    </source>
</evidence>
<protein>
    <submittedName>
        <fullName evidence="1">Uncharacterized protein</fullName>
    </submittedName>
</protein>
<keyword evidence="2" id="KW-1185">Reference proteome</keyword>
<proteinExistence type="predicted"/>
<gene>
    <name evidence="1" type="ORF">MRB53_007447</name>
</gene>
<accession>A0ACC2MJ05</accession>
<dbReference type="EMBL" id="CM056810">
    <property type="protein sequence ID" value="KAJ8645699.1"/>
    <property type="molecule type" value="Genomic_DNA"/>
</dbReference>
<evidence type="ECO:0000313" key="2">
    <source>
        <dbReference type="Proteomes" id="UP001234297"/>
    </source>
</evidence>
<comment type="caution">
    <text evidence="1">The sequence shown here is derived from an EMBL/GenBank/DDBJ whole genome shotgun (WGS) entry which is preliminary data.</text>
</comment>
<dbReference type="Proteomes" id="UP001234297">
    <property type="component" value="Chromosome 2"/>
</dbReference>
<organism evidence="1 2">
    <name type="scientific">Persea americana</name>
    <name type="common">Avocado</name>
    <dbReference type="NCBI Taxonomy" id="3435"/>
    <lineage>
        <taxon>Eukaryota</taxon>
        <taxon>Viridiplantae</taxon>
        <taxon>Streptophyta</taxon>
        <taxon>Embryophyta</taxon>
        <taxon>Tracheophyta</taxon>
        <taxon>Spermatophyta</taxon>
        <taxon>Magnoliopsida</taxon>
        <taxon>Magnoliidae</taxon>
        <taxon>Laurales</taxon>
        <taxon>Lauraceae</taxon>
        <taxon>Persea</taxon>
    </lineage>
</organism>